<keyword evidence="1" id="KW-0813">Transport</keyword>
<keyword evidence="10" id="KW-1185">Reference proteome</keyword>
<gene>
    <name evidence="8" type="ORF">BKA21_001168</name>
    <name evidence="7" type="ORF">Col01nite_05310</name>
</gene>
<sequence>MLGVWRRSRPRTRVVAGVMVLAVAGALTWWLWWRGGTAADAQEQAPTTRTVAASLETLEKTVTTTGTLTPLVQETAAFEVSGTVTAVEVAAGDTVTAGQTLATVDTLQLEADLLQAQATLATARAQLDSAQTDDDGTDVAQAQVDAAAAQVEVAQAAADDAQTAMDGATLLAPVDGLVTAVGYEVGDAVGGSAGSSSGTSSGATGSTGGTSAGTSTATTTTSAGITLVGTDAWRVDATVAEADVAQVEVGDQVEMTSDDLAQTVFGTVAEIGLVSSSTSGTAAYPVTVQVTGSYDDLHDGIAVDVEIVYERRTEVLTVPAAAVTTADDGTTSVTQTDPDGAETTVPVEVGETSGDLVEVVSGLAEGDEVVMTVFSGRSTQSGSTDEQQLPGGGQLPEGFEPPTDGSFPGGFPGGTGGGNG</sequence>
<dbReference type="Pfam" id="PF25990">
    <property type="entry name" value="Beta-barrel_YknX"/>
    <property type="match status" value="1"/>
</dbReference>
<dbReference type="Gene3D" id="2.40.420.20">
    <property type="match status" value="1"/>
</dbReference>
<proteinExistence type="predicted"/>
<dbReference type="GO" id="GO:0015562">
    <property type="term" value="F:efflux transmembrane transporter activity"/>
    <property type="evidence" value="ECO:0007669"/>
    <property type="project" value="TreeGrafter"/>
</dbReference>
<evidence type="ECO:0000256" key="2">
    <source>
        <dbReference type="SAM" id="MobiDB-lite"/>
    </source>
</evidence>
<feature type="domain" description="YknX-like beta-barrel" evidence="6">
    <location>
        <begin position="234"/>
        <end position="307"/>
    </location>
</feature>
<dbReference type="RefSeq" id="WP_239072734.1">
    <property type="nucleotide sequence ID" value="NZ_BAABFI010000015.1"/>
</dbReference>
<evidence type="ECO:0000313" key="10">
    <source>
        <dbReference type="Proteomes" id="UP000618382"/>
    </source>
</evidence>
<keyword evidence="3" id="KW-1133">Transmembrane helix</keyword>
<dbReference type="EMBL" id="JACCBK010000001">
    <property type="protein sequence ID" value="NYD85619.1"/>
    <property type="molecule type" value="Genomic_DNA"/>
</dbReference>
<organism evidence="8 9">
    <name type="scientific">Cellulomonas oligotrophica</name>
    <dbReference type="NCBI Taxonomy" id="931536"/>
    <lineage>
        <taxon>Bacteria</taxon>
        <taxon>Bacillati</taxon>
        <taxon>Actinomycetota</taxon>
        <taxon>Actinomycetes</taxon>
        <taxon>Micrococcales</taxon>
        <taxon>Cellulomonadaceae</taxon>
        <taxon>Cellulomonas</taxon>
    </lineage>
</organism>
<name>A0A7Y9FEA0_9CELL</name>
<dbReference type="AlphaFoldDB" id="A0A7Y9FEA0"/>
<accession>A0A7Y9FEA0</accession>
<evidence type="ECO:0000259" key="5">
    <source>
        <dbReference type="Pfam" id="PF25967"/>
    </source>
</evidence>
<dbReference type="Pfam" id="PF25917">
    <property type="entry name" value="BSH_RND"/>
    <property type="match status" value="1"/>
</dbReference>
<evidence type="ECO:0000259" key="4">
    <source>
        <dbReference type="Pfam" id="PF25917"/>
    </source>
</evidence>
<feature type="domain" description="Multidrug resistance protein MdtA-like C-terminal permuted SH3" evidence="5">
    <location>
        <begin position="315"/>
        <end position="371"/>
    </location>
</feature>
<evidence type="ECO:0000313" key="9">
    <source>
        <dbReference type="Proteomes" id="UP000577956"/>
    </source>
</evidence>
<dbReference type="Gene3D" id="2.40.50.100">
    <property type="match status" value="1"/>
</dbReference>
<feature type="region of interest" description="Disordered" evidence="2">
    <location>
        <begin position="190"/>
        <end position="218"/>
    </location>
</feature>
<protein>
    <submittedName>
        <fullName evidence="8">Macrolide-specific efflux system membrane fusion protein</fullName>
    </submittedName>
</protein>
<dbReference type="PANTHER" id="PTHR30469">
    <property type="entry name" value="MULTIDRUG RESISTANCE PROTEIN MDTA"/>
    <property type="match status" value="1"/>
</dbReference>
<dbReference type="SUPFAM" id="SSF111369">
    <property type="entry name" value="HlyD-like secretion proteins"/>
    <property type="match status" value="1"/>
</dbReference>
<dbReference type="InterPro" id="IPR058627">
    <property type="entry name" value="MdtA-like_C"/>
</dbReference>
<keyword evidence="3" id="KW-0472">Membrane</keyword>
<evidence type="ECO:0000256" key="3">
    <source>
        <dbReference type="SAM" id="Phobius"/>
    </source>
</evidence>
<reference evidence="8 9" key="1">
    <citation type="submission" date="2020-07" db="EMBL/GenBank/DDBJ databases">
        <title>Sequencing the genomes of 1000 actinobacteria strains.</title>
        <authorList>
            <person name="Klenk H.-P."/>
        </authorList>
    </citation>
    <scope>NUCLEOTIDE SEQUENCE [LARGE SCALE GENOMIC DNA]</scope>
    <source>
        <strain evidence="8 9">DSM 24482</strain>
    </source>
</reference>
<feature type="transmembrane region" description="Helical" evidence="3">
    <location>
        <begin position="12"/>
        <end position="33"/>
    </location>
</feature>
<feature type="domain" description="Multidrug resistance protein MdtA-like barrel-sandwich hybrid" evidence="4">
    <location>
        <begin position="79"/>
        <end position="189"/>
    </location>
</feature>
<dbReference type="PANTHER" id="PTHR30469:SF33">
    <property type="entry name" value="SLR1207 PROTEIN"/>
    <property type="match status" value="1"/>
</dbReference>
<dbReference type="Proteomes" id="UP000577956">
    <property type="component" value="Unassembled WGS sequence"/>
</dbReference>
<dbReference type="GO" id="GO:1990281">
    <property type="term" value="C:efflux pump complex"/>
    <property type="evidence" value="ECO:0007669"/>
    <property type="project" value="TreeGrafter"/>
</dbReference>
<dbReference type="EMBL" id="BONN01000001">
    <property type="protein sequence ID" value="GIG31372.1"/>
    <property type="molecule type" value="Genomic_DNA"/>
</dbReference>
<dbReference type="Gene3D" id="2.40.30.170">
    <property type="match status" value="1"/>
</dbReference>
<comment type="caution">
    <text evidence="8">The sequence shown here is derived from an EMBL/GenBank/DDBJ whole genome shotgun (WGS) entry which is preliminary data.</text>
</comment>
<feature type="compositionally biased region" description="Low complexity" evidence="2">
    <location>
        <begin position="396"/>
        <end position="406"/>
    </location>
</feature>
<dbReference type="InterPro" id="IPR058625">
    <property type="entry name" value="MdtA-like_BSH"/>
</dbReference>
<reference evidence="7 10" key="2">
    <citation type="submission" date="2021-01" db="EMBL/GenBank/DDBJ databases">
        <title>Whole genome shotgun sequence of Cellulomonas oligotrophica NBRC 109435.</title>
        <authorList>
            <person name="Komaki H."/>
            <person name="Tamura T."/>
        </authorList>
    </citation>
    <scope>NUCLEOTIDE SEQUENCE [LARGE SCALE GENOMIC DNA]</scope>
    <source>
        <strain evidence="7 10">NBRC 109435</strain>
    </source>
</reference>
<dbReference type="Proteomes" id="UP000618382">
    <property type="component" value="Unassembled WGS sequence"/>
</dbReference>
<evidence type="ECO:0000313" key="7">
    <source>
        <dbReference type="EMBL" id="GIG31372.1"/>
    </source>
</evidence>
<evidence type="ECO:0000259" key="6">
    <source>
        <dbReference type="Pfam" id="PF25990"/>
    </source>
</evidence>
<feature type="compositionally biased region" description="Low complexity" evidence="2">
    <location>
        <begin position="194"/>
        <end position="204"/>
    </location>
</feature>
<evidence type="ECO:0000313" key="8">
    <source>
        <dbReference type="EMBL" id="NYD85619.1"/>
    </source>
</evidence>
<dbReference type="InterPro" id="IPR058636">
    <property type="entry name" value="Beta-barrel_YknX"/>
</dbReference>
<evidence type="ECO:0000256" key="1">
    <source>
        <dbReference type="ARBA" id="ARBA00022448"/>
    </source>
</evidence>
<dbReference type="Pfam" id="PF25967">
    <property type="entry name" value="RND-MFP_C"/>
    <property type="match status" value="1"/>
</dbReference>
<keyword evidence="3" id="KW-0812">Transmembrane</keyword>
<feature type="region of interest" description="Disordered" evidence="2">
    <location>
        <begin position="377"/>
        <end position="420"/>
    </location>
</feature>
<feature type="compositionally biased region" description="Gly residues" evidence="2">
    <location>
        <begin position="407"/>
        <end position="420"/>
    </location>
</feature>